<keyword evidence="1" id="KW-0472">Membrane</keyword>
<dbReference type="EMBL" id="CP058579">
    <property type="protein sequence ID" value="QLG63584.1"/>
    <property type="molecule type" value="Genomic_DNA"/>
</dbReference>
<sequence>MRPRRALASFVGAAAMVLGLLDALGPPFSPSGAALFVAGVVGYPDTRATLEDAVGVELGAWTVTALFLACWLLSVGLLVVG</sequence>
<dbReference type="RefSeq" id="WP_179270168.1">
    <property type="nucleotide sequence ID" value="NZ_CP058579.1"/>
</dbReference>
<name>A0A7D5QJ98_9EURY</name>
<evidence type="ECO:0000256" key="1">
    <source>
        <dbReference type="SAM" id="Phobius"/>
    </source>
</evidence>
<keyword evidence="1" id="KW-0812">Transmembrane</keyword>
<dbReference type="GeneID" id="56039467"/>
<dbReference type="KEGG" id="halu:HUG12_18370"/>
<proteinExistence type="predicted"/>
<dbReference type="Proteomes" id="UP000509626">
    <property type="component" value="Chromosome"/>
</dbReference>
<keyword evidence="1" id="KW-1133">Transmembrane helix</keyword>
<evidence type="ECO:0000313" key="2">
    <source>
        <dbReference type="EMBL" id="QLG63584.1"/>
    </source>
</evidence>
<keyword evidence="3" id="KW-1185">Reference proteome</keyword>
<accession>A0A7D5QJ98</accession>
<feature type="transmembrane region" description="Helical" evidence="1">
    <location>
        <begin position="58"/>
        <end position="80"/>
    </location>
</feature>
<reference evidence="2 3" key="1">
    <citation type="submission" date="2020-06" db="EMBL/GenBank/DDBJ databases">
        <title>NJ-3-1, isolated from saline soil.</title>
        <authorList>
            <person name="Cui H.L."/>
            <person name="Shi X."/>
        </authorList>
    </citation>
    <scope>NUCLEOTIDE SEQUENCE [LARGE SCALE GENOMIC DNA]</scope>
    <source>
        <strain evidence="2 3">NJ-3-1</strain>
    </source>
</reference>
<evidence type="ECO:0000313" key="3">
    <source>
        <dbReference type="Proteomes" id="UP000509626"/>
    </source>
</evidence>
<dbReference type="AlphaFoldDB" id="A0A7D5QJ98"/>
<protein>
    <submittedName>
        <fullName evidence="2">Uncharacterized protein</fullName>
    </submittedName>
</protein>
<gene>
    <name evidence="2" type="ORF">HUG12_18370</name>
</gene>
<organism evidence="2 3">
    <name type="scientific">Halorarum salinum</name>
    <dbReference type="NCBI Taxonomy" id="2743089"/>
    <lineage>
        <taxon>Archaea</taxon>
        <taxon>Methanobacteriati</taxon>
        <taxon>Methanobacteriota</taxon>
        <taxon>Stenosarchaea group</taxon>
        <taxon>Halobacteria</taxon>
        <taxon>Halobacteriales</taxon>
        <taxon>Haloferacaceae</taxon>
        <taxon>Halorarum</taxon>
    </lineage>
</organism>